<dbReference type="Proteomes" id="UP000183567">
    <property type="component" value="Unassembled WGS sequence"/>
</dbReference>
<dbReference type="InterPro" id="IPR019438">
    <property type="entry name" value="Q_salvage"/>
</dbReference>
<comment type="caution">
    <text evidence="2">The sequence shown here is derived from an EMBL/GenBank/DDBJ whole genome shotgun (WGS) entry which is preliminary data.</text>
</comment>
<organism evidence="2 3">
    <name type="scientific">Rhizopogon vesiculosus</name>
    <dbReference type="NCBI Taxonomy" id="180088"/>
    <lineage>
        <taxon>Eukaryota</taxon>
        <taxon>Fungi</taxon>
        <taxon>Dikarya</taxon>
        <taxon>Basidiomycota</taxon>
        <taxon>Agaricomycotina</taxon>
        <taxon>Agaricomycetes</taxon>
        <taxon>Agaricomycetidae</taxon>
        <taxon>Boletales</taxon>
        <taxon>Suillineae</taxon>
        <taxon>Rhizopogonaceae</taxon>
        <taxon>Rhizopogon</taxon>
    </lineage>
</organism>
<evidence type="ECO:0000313" key="3">
    <source>
        <dbReference type="Proteomes" id="UP000183567"/>
    </source>
</evidence>
<accession>A0A1J8PM20</accession>
<name>A0A1J8PM20_9AGAM</name>
<evidence type="ECO:0000256" key="1">
    <source>
        <dbReference type="RuleBase" id="RU365002"/>
    </source>
</evidence>
<dbReference type="EC" id="3.2.2.-" evidence="1"/>
<sequence length="667" mass="72724">MRQVQVATPLRLPSGVGVGSLSTALTLDSLDIKYGILEAPDRAGGHLFITSSQSSTTVVARYPSRISLSISTIQRAGGTFLDFNKEYYQVSAESSPPEFCAREIGVESEHVIVKVDSVMSDFVELFARMIANADKGCVNLELPSMPLAINAINQYETFDNNTGSYDQGLTKQVLKSLEFSTGESFGDRTEIGASHVLTDYMTKYITSANDTNSFIKFGKSDFSNTSAAREMHTLGPDLPSPGTFVTAVKESCRAATVAANIKASLYYSSTLHSLCFAVPHLRCHPCNLVEDAAIRRLLESPSFQSSFQRVSRSHGVAFPLKFSSILSELNFLSVLCLLNFASGYRVPLHVQTGRGAWDNIRAFTFSLYLSSATGQGDLLSAKGMKTMNEQQVAQHMGVTVHVERPHESIPGLTVGELGGPIYDVVKLISSTLTETGQFLDDSGYSELGSLVLESLKEGGKANPDASLGAVLERLVRAIPAFRDMTIVDGQAVYCFKKALFLIHAVKIRFGSVPSPLFPIPNTDRAPAFSDNVLPSILVHLGVLNLSGATSHGLHKLFPDATSEDKINTLLDLPPEASQAAAQDTKKMPPKEGPVLTKEQAYVLRAAAVYACEKIVEYVRGDGQLSEEQTWMKDITSPALDTWLWAIAKDRPDYRKLERFVLRDTVFF</sequence>
<comment type="function">
    <text evidence="1">Catalyzes the hydrolysis of queuosine 5'-phosphate, releasing the nucleobase queuine (q). Is required for salvage of queuine from exogenous queuosine (Q) that is imported and then converted to queuosine 5'-phosphate intracellularly.</text>
</comment>
<dbReference type="GO" id="GO:0006400">
    <property type="term" value="P:tRNA modification"/>
    <property type="evidence" value="ECO:0007669"/>
    <property type="project" value="TreeGrafter"/>
</dbReference>
<comment type="similarity">
    <text evidence="1">Belongs to the QNG1 protein family.</text>
</comment>
<dbReference type="PANTHER" id="PTHR21314">
    <property type="entry name" value="QUEUOSINE 5'-PHOSPHATE N-GLYCOSYLASE_HYDROLASE-RELATED"/>
    <property type="match status" value="1"/>
</dbReference>
<keyword evidence="1" id="KW-0378">Hydrolase</keyword>
<dbReference type="OrthoDB" id="416777at2759"/>
<dbReference type="Pfam" id="PF10343">
    <property type="entry name" value="Q_salvage"/>
    <property type="match status" value="1"/>
</dbReference>
<gene>
    <name evidence="2" type="ORF">AZE42_01827</name>
</gene>
<keyword evidence="3" id="KW-1185">Reference proteome</keyword>
<protein>
    <recommendedName>
        <fullName evidence="1">Queuosine 5'-phosphate N-glycosylase/hydrolase</fullName>
        <ecNumber evidence="1">3.2.2.-</ecNumber>
    </recommendedName>
    <alternativeName>
        <fullName evidence="1">Queuosine-nucleotide N-glycosylase/hydrolase</fullName>
    </alternativeName>
</protein>
<reference evidence="2 3" key="1">
    <citation type="submission" date="2016-03" db="EMBL/GenBank/DDBJ databases">
        <title>Comparative genomics of the ectomycorrhizal sister species Rhizopogon vinicolor and Rhizopogon vesiculosus (Basidiomycota: Boletales) reveals a divergence of the mating type B locus.</title>
        <authorList>
            <person name="Mujic A.B."/>
            <person name="Kuo A."/>
            <person name="Tritt A."/>
            <person name="Lipzen A."/>
            <person name="Chen C."/>
            <person name="Johnson J."/>
            <person name="Sharma A."/>
            <person name="Barry K."/>
            <person name="Grigoriev I.V."/>
            <person name="Spatafora J.W."/>
        </authorList>
    </citation>
    <scope>NUCLEOTIDE SEQUENCE [LARGE SCALE GENOMIC DNA]</scope>
    <source>
        <strain evidence="2 3">AM-OR11-056</strain>
    </source>
</reference>
<dbReference type="AlphaFoldDB" id="A0A1J8PM20"/>
<proteinExistence type="inferred from homology"/>
<evidence type="ECO:0000313" key="2">
    <source>
        <dbReference type="EMBL" id="OJA10166.1"/>
    </source>
</evidence>
<dbReference type="PANTHER" id="PTHR21314:SF1">
    <property type="entry name" value="QUEUOSINE SALVAGE PROTEIN"/>
    <property type="match status" value="1"/>
</dbReference>
<dbReference type="GO" id="GO:0016787">
    <property type="term" value="F:hydrolase activity"/>
    <property type="evidence" value="ECO:0007669"/>
    <property type="project" value="UniProtKB-KW"/>
</dbReference>
<comment type="catalytic activity">
    <reaction evidence="1">
        <text>queuosine 5'-phosphate + H2O = queuine + D-ribose 5-phosphate</text>
        <dbReference type="Rhea" id="RHEA:75387"/>
        <dbReference type="ChEBI" id="CHEBI:15377"/>
        <dbReference type="ChEBI" id="CHEBI:17433"/>
        <dbReference type="ChEBI" id="CHEBI:78346"/>
        <dbReference type="ChEBI" id="CHEBI:194371"/>
    </reaction>
    <physiologicalReaction direction="left-to-right" evidence="1">
        <dbReference type="Rhea" id="RHEA:75388"/>
    </physiologicalReaction>
</comment>
<dbReference type="EMBL" id="LVVM01005572">
    <property type="protein sequence ID" value="OJA10166.1"/>
    <property type="molecule type" value="Genomic_DNA"/>
</dbReference>